<proteinExistence type="predicted"/>
<organism evidence="2 3">
    <name type="scientific">Streptomyces griseoaurantiacus</name>
    <dbReference type="NCBI Taxonomy" id="68213"/>
    <lineage>
        <taxon>Bacteria</taxon>
        <taxon>Bacillati</taxon>
        <taxon>Actinomycetota</taxon>
        <taxon>Actinomycetes</taxon>
        <taxon>Kitasatosporales</taxon>
        <taxon>Streptomycetaceae</taxon>
        <taxon>Streptomyces</taxon>
        <taxon>Streptomyces aurantiacus group</taxon>
    </lineage>
</organism>
<reference evidence="2 3" key="1">
    <citation type="submission" date="2016-10" db="EMBL/GenBank/DDBJ databases">
        <authorList>
            <person name="de Groot N.N."/>
        </authorList>
    </citation>
    <scope>NUCLEOTIDE SEQUENCE [LARGE SCALE GENOMIC DNA]</scope>
    <source>
        <strain evidence="2 3">CGMCC 4.1859</strain>
    </source>
</reference>
<dbReference type="OrthoDB" id="3869077at2"/>
<dbReference type="Proteomes" id="UP000198614">
    <property type="component" value="Unassembled WGS sequence"/>
</dbReference>
<sequence length="574" mass="59917">MSGDSGGRDGLFFDGSGAGRTGGTAAGAGAPRERVPGRVWTVRLDPFGGPSSGAVRLSCSSPGCGEQRLPGAPEGRKAAVAHVNVHLAGIRAGGGPRGEAWCGCRAADCAWHSPEILTGRRAGTRQVSGTGRCGGSVVLTVFGDRAGRLWRIAEVCARCAAATQGCRVLDTAAPPPSAAPSAPALAAAGERGREPVVALFSDGGAPADGPGAPPAPFPQPRPVPKPGAGGRTAPVPGARAGSPRAAAQRSRQWGKIAQRIVPYDLQPDVLRLELIELGDAFRAYQRDPEPDLALLAGLHDRKARAFALWADVTGDHTLREEAARAEKAALAAREMNENRVGVPAGEGGPAVERLLSRAQAVHARTVLAHVRDHAPHPEPEVRLAVFMLTLRAARAGLGNVTGQDFTGWLQGDAEWVLQRLVDSGWMRLPDTVTVADALVARSEDPAQITVPTLLPTAPRPFSFGKVSRARLSGWAQKVVGDRKLRKKKAGAAPRLLALYTAAHIRPDGRLGGAEDDGLDLAEAARFCGVPPEETGPHLERLLAADWLTEGETAPDANRLRGQLSPRVLSLGALL</sequence>
<feature type="region of interest" description="Disordered" evidence="1">
    <location>
        <begin position="200"/>
        <end position="250"/>
    </location>
</feature>
<evidence type="ECO:0000256" key="1">
    <source>
        <dbReference type="SAM" id="MobiDB-lite"/>
    </source>
</evidence>
<dbReference type="AlphaFoldDB" id="A0A1G7KAE0"/>
<dbReference type="EMBL" id="FNAX01000007">
    <property type="protein sequence ID" value="SDF34203.1"/>
    <property type="molecule type" value="Genomic_DNA"/>
</dbReference>
<evidence type="ECO:0000313" key="3">
    <source>
        <dbReference type="Proteomes" id="UP000198614"/>
    </source>
</evidence>
<protein>
    <submittedName>
        <fullName evidence="2">Uncharacterized protein</fullName>
    </submittedName>
</protein>
<feature type="compositionally biased region" description="Low complexity" evidence="1">
    <location>
        <begin position="236"/>
        <end position="250"/>
    </location>
</feature>
<evidence type="ECO:0000313" key="2">
    <source>
        <dbReference type="EMBL" id="SDF34203.1"/>
    </source>
</evidence>
<gene>
    <name evidence="2" type="ORF">SAMN05216260_107241</name>
</gene>
<name>A0A1G7KAE0_9ACTN</name>
<feature type="compositionally biased region" description="Gly residues" evidence="1">
    <location>
        <begin position="16"/>
        <end position="26"/>
    </location>
</feature>
<accession>A0A1G7KAE0</accession>
<feature type="region of interest" description="Disordered" evidence="1">
    <location>
        <begin position="1"/>
        <end position="34"/>
    </location>
</feature>
<feature type="compositionally biased region" description="Pro residues" evidence="1">
    <location>
        <begin position="211"/>
        <end position="225"/>
    </location>
</feature>